<accession>A0A1H5BA37</accession>
<organism evidence="1 2">
    <name type="scientific">Pseudomonas anguilliseptica</name>
    <dbReference type="NCBI Taxonomy" id="53406"/>
    <lineage>
        <taxon>Bacteria</taxon>
        <taxon>Pseudomonadati</taxon>
        <taxon>Pseudomonadota</taxon>
        <taxon>Gammaproteobacteria</taxon>
        <taxon>Pseudomonadales</taxon>
        <taxon>Pseudomonadaceae</taxon>
        <taxon>Pseudomonas</taxon>
    </lineage>
</organism>
<evidence type="ECO:0000313" key="2">
    <source>
        <dbReference type="Proteomes" id="UP000242849"/>
    </source>
</evidence>
<name>A0A1H5BA37_PSEAG</name>
<dbReference type="AlphaFoldDB" id="A0A1H5BA37"/>
<dbReference type="Proteomes" id="UP000242849">
    <property type="component" value="Unassembled WGS sequence"/>
</dbReference>
<dbReference type="STRING" id="53406.SAMN05421553_2791"/>
<gene>
    <name evidence="1" type="ORF">SAMN05421553_2791</name>
</gene>
<dbReference type="EMBL" id="FNSC01000001">
    <property type="protein sequence ID" value="SED51101.1"/>
    <property type="molecule type" value="Genomic_DNA"/>
</dbReference>
<dbReference type="Pfam" id="PF05708">
    <property type="entry name" value="Peptidase_C92"/>
    <property type="match status" value="1"/>
</dbReference>
<dbReference type="RefSeq" id="WP_090382235.1">
    <property type="nucleotide sequence ID" value="NZ_FNSC01000001.1"/>
</dbReference>
<dbReference type="Gene3D" id="3.90.1720.10">
    <property type="entry name" value="endopeptidase domain like (from Nostoc punctiforme)"/>
    <property type="match status" value="1"/>
</dbReference>
<proteinExistence type="predicted"/>
<dbReference type="InterPro" id="IPR038765">
    <property type="entry name" value="Papain-like_cys_pep_sf"/>
</dbReference>
<keyword evidence="2" id="KW-1185">Reference proteome</keyword>
<dbReference type="InterPro" id="IPR024453">
    <property type="entry name" value="Peptidase_C92"/>
</dbReference>
<reference evidence="2" key="1">
    <citation type="submission" date="2016-10" db="EMBL/GenBank/DDBJ databases">
        <authorList>
            <person name="Varghese N."/>
            <person name="Submissions S."/>
        </authorList>
    </citation>
    <scope>NUCLEOTIDE SEQUENCE [LARGE SCALE GENOMIC DNA]</scope>
    <source>
        <strain evidence="2">DSM 12111</strain>
    </source>
</reference>
<sequence>MGSIQLLFSTTHHPFSGLIRAATWSDWSHVALVAGNYVIEAVALEGVRQVSKAYAIERASAYSLVDMPARNPQAIIDAARSQIGKPYDWTAIAGLGLHRDWQEEDSWFCSELLAWAADQAGEPWFRPEALRRITPQHIWMLSPERGLCHIEG</sequence>
<dbReference type="SUPFAM" id="SSF54001">
    <property type="entry name" value="Cysteine proteinases"/>
    <property type="match status" value="1"/>
</dbReference>
<evidence type="ECO:0000313" key="1">
    <source>
        <dbReference type="EMBL" id="SED51101.1"/>
    </source>
</evidence>
<protein>
    <submittedName>
        <fullName evidence="1">Permuted papain-like amidase enzyme, YaeF/YiiX, C92 family</fullName>
    </submittedName>
</protein>
<dbReference type="OrthoDB" id="95478at2"/>